<accession>A0ABQ5QYZ4</accession>
<reference evidence="1" key="1">
    <citation type="submission" date="2022-12" db="EMBL/GenBank/DDBJ databases">
        <title>New Phytohabitans aurantiacus sp. RD004123 nov., an actinomycete isolated from soil.</title>
        <authorList>
            <person name="Triningsih D.W."/>
            <person name="Harunari E."/>
            <person name="Igarashi Y."/>
        </authorList>
    </citation>
    <scope>NUCLEOTIDE SEQUENCE</scope>
    <source>
        <strain evidence="1">RD004123</strain>
    </source>
</reference>
<comment type="caution">
    <text evidence="1">The sequence shown here is derived from an EMBL/GenBank/DDBJ whole genome shotgun (WGS) entry which is preliminary data.</text>
</comment>
<keyword evidence="2" id="KW-1185">Reference proteome</keyword>
<organism evidence="1 2">
    <name type="scientific">Phytohabitans aurantiacus</name>
    <dbReference type="NCBI Taxonomy" id="3016789"/>
    <lineage>
        <taxon>Bacteria</taxon>
        <taxon>Bacillati</taxon>
        <taxon>Actinomycetota</taxon>
        <taxon>Actinomycetes</taxon>
        <taxon>Micromonosporales</taxon>
        <taxon>Micromonosporaceae</taxon>
    </lineage>
</organism>
<gene>
    <name evidence="1" type="ORF">Pa4123_46550</name>
</gene>
<dbReference type="EMBL" id="BSDI01000023">
    <property type="protein sequence ID" value="GLH99379.1"/>
    <property type="molecule type" value="Genomic_DNA"/>
</dbReference>
<proteinExistence type="predicted"/>
<dbReference type="Proteomes" id="UP001144280">
    <property type="component" value="Unassembled WGS sequence"/>
</dbReference>
<sequence length="89" mass="9226">MTATNLWFGGQSESGLTVTAEQTGGWFGGFVGDGEGFVGEGEGDVPVLGVPVAAAAPTWVKTAATRAVPAMMRAGRRHRGWRDSSMWAG</sequence>
<evidence type="ECO:0000313" key="2">
    <source>
        <dbReference type="Proteomes" id="UP001144280"/>
    </source>
</evidence>
<evidence type="ECO:0000313" key="1">
    <source>
        <dbReference type="EMBL" id="GLH99379.1"/>
    </source>
</evidence>
<name>A0ABQ5QYZ4_9ACTN</name>
<protein>
    <submittedName>
        <fullName evidence="1">Uncharacterized protein</fullName>
    </submittedName>
</protein>